<dbReference type="GO" id="GO:0005524">
    <property type="term" value="F:ATP binding"/>
    <property type="evidence" value="ECO:0007669"/>
    <property type="project" value="UniProtKB-KW"/>
</dbReference>
<dbReference type="PANTHER" id="PTHR42759:SF1">
    <property type="entry name" value="MAGNESIUM-CHELATASE SUBUNIT CHLD"/>
    <property type="match status" value="1"/>
</dbReference>
<dbReference type="FunFam" id="3.40.50.300:FF:000640">
    <property type="entry name" value="MoxR family ATPase"/>
    <property type="match status" value="1"/>
</dbReference>
<evidence type="ECO:0000256" key="3">
    <source>
        <dbReference type="ARBA" id="ARBA00061607"/>
    </source>
</evidence>
<feature type="domain" description="ChlI/MoxR AAA lid" evidence="5">
    <location>
        <begin position="254"/>
        <end position="318"/>
    </location>
</feature>
<reference evidence="6 7" key="1">
    <citation type="submission" date="2019-03" db="EMBL/GenBank/DDBJ databases">
        <title>Genomic Encyclopedia of Archaeal and Bacterial Type Strains, Phase II (KMG-II): from individual species to whole genera.</title>
        <authorList>
            <person name="Goeker M."/>
        </authorList>
    </citation>
    <scope>NUCLEOTIDE SEQUENCE [LARGE SCALE GENOMIC DNA]</scope>
    <source>
        <strain evidence="6 7">DSM 19034</strain>
    </source>
</reference>
<dbReference type="SUPFAM" id="SSF52540">
    <property type="entry name" value="P-loop containing nucleoside triphosphate hydrolases"/>
    <property type="match status" value="1"/>
</dbReference>
<protein>
    <submittedName>
        <fullName evidence="6">MoxR-like ATPase</fullName>
    </submittedName>
</protein>
<dbReference type="InterPro" id="IPR041628">
    <property type="entry name" value="ChlI/MoxR_AAA_lid"/>
</dbReference>
<sequence length="321" mass="35770">MTKYNNEIEAVDALHQAYKEIRDEISKVVIGQDEVVKSVLISIFSNGHCLLVGVPGLAKTLLVQTVANVLDLNFNRIQFTPDLMPSDIIGSEILGEDRTFKFIRGPVFANIVLADEINRTPPKTQAALLEAMQEKSVTAAGQKHLLPRPFFVLATQNPIEQEGTYPLPEAQLDRFMFNVLLDYPSFEDELNIVRNTTGNTNLNLRKLIDANQIHEFQQLIRSIPVTDNVLEYAVRLVGKTRPNSALATPEINNFISWGAGPRASQFLILGAKCHAAISGKYAPDISDVQAVAEAILRHRLVRNYRAEAEGLSIEKIIRNLF</sequence>
<gene>
    <name evidence="6" type="ORF">CLV32_2804</name>
</gene>
<comment type="caution">
    <text evidence="6">The sequence shown here is derived from an EMBL/GenBank/DDBJ whole genome shotgun (WGS) entry which is preliminary data.</text>
</comment>
<dbReference type="Pfam" id="PF17863">
    <property type="entry name" value="AAA_lid_2"/>
    <property type="match status" value="1"/>
</dbReference>
<dbReference type="Gene3D" id="1.10.8.80">
    <property type="entry name" value="Magnesium chelatase subunit I, C-Terminal domain"/>
    <property type="match status" value="1"/>
</dbReference>
<evidence type="ECO:0000259" key="4">
    <source>
        <dbReference type="Pfam" id="PF07726"/>
    </source>
</evidence>
<dbReference type="GO" id="GO:0016887">
    <property type="term" value="F:ATP hydrolysis activity"/>
    <property type="evidence" value="ECO:0007669"/>
    <property type="project" value="InterPro"/>
</dbReference>
<proteinExistence type="inferred from homology"/>
<dbReference type="PIRSF" id="PIRSF002849">
    <property type="entry name" value="AAA_ATPase_chaperone_MoxR_prd"/>
    <property type="match status" value="1"/>
</dbReference>
<dbReference type="Pfam" id="PF07726">
    <property type="entry name" value="AAA_3"/>
    <property type="match status" value="1"/>
</dbReference>
<dbReference type="OrthoDB" id="9808397at2"/>
<evidence type="ECO:0000259" key="5">
    <source>
        <dbReference type="Pfam" id="PF17863"/>
    </source>
</evidence>
<feature type="domain" description="ATPase AAA-3" evidence="4">
    <location>
        <begin position="48"/>
        <end position="177"/>
    </location>
</feature>
<dbReference type="InterPro" id="IPR011703">
    <property type="entry name" value="ATPase_AAA-3"/>
</dbReference>
<organism evidence="6 7">
    <name type="scientific">Pedobacter duraquae</name>
    <dbReference type="NCBI Taxonomy" id="425511"/>
    <lineage>
        <taxon>Bacteria</taxon>
        <taxon>Pseudomonadati</taxon>
        <taxon>Bacteroidota</taxon>
        <taxon>Sphingobacteriia</taxon>
        <taxon>Sphingobacteriales</taxon>
        <taxon>Sphingobacteriaceae</taxon>
        <taxon>Pedobacter</taxon>
    </lineage>
</organism>
<keyword evidence="1" id="KW-0547">Nucleotide-binding</keyword>
<name>A0A4R6IIC4_9SPHI</name>
<dbReference type="PANTHER" id="PTHR42759">
    <property type="entry name" value="MOXR FAMILY PROTEIN"/>
    <property type="match status" value="1"/>
</dbReference>
<accession>A0A4R6IIC4</accession>
<dbReference type="CDD" id="cd00009">
    <property type="entry name" value="AAA"/>
    <property type="match status" value="1"/>
</dbReference>
<evidence type="ECO:0000313" key="7">
    <source>
        <dbReference type="Proteomes" id="UP000295499"/>
    </source>
</evidence>
<keyword evidence="2" id="KW-0067">ATP-binding</keyword>
<comment type="similarity">
    <text evidence="3">Belongs to the MoxR family.</text>
</comment>
<dbReference type="EMBL" id="SNWM01000003">
    <property type="protein sequence ID" value="TDO21697.1"/>
    <property type="molecule type" value="Genomic_DNA"/>
</dbReference>
<dbReference type="AlphaFoldDB" id="A0A4R6IIC4"/>
<dbReference type="InterPro" id="IPR027417">
    <property type="entry name" value="P-loop_NTPase"/>
</dbReference>
<evidence type="ECO:0000256" key="2">
    <source>
        <dbReference type="ARBA" id="ARBA00022840"/>
    </source>
</evidence>
<evidence type="ECO:0000313" key="6">
    <source>
        <dbReference type="EMBL" id="TDO21697.1"/>
    </source>
</evidence>
<dbReference type="RefSeq" id="WP_133556398.1">
    <property type="nucleotide sequence ID" value="NZ_SNWM01000003.1"/>
</dbReference>
<keyword evidence="7" id="KW-1185">Reference proteome</keyword>
<dbReference type="InterPro" id="IPR050764">
    <property type="entry name" value="CbbQ/NirQ/NorQ/GpvN"/>
</dbReference>
<dbReference type="Proteomes" id="UP000295499">
    <property type="component" value="Unassembled WGS sequence"/>
</dbReference>
<evidence type="ECO:0000256" key="1">
    <source>
        <dbReference type="ARBA" id="ARBA00022741"/>
    </source>
</evidence>
<dbReference type="Gene3D" id="3.40.50.300">
    <property type="entry name" value="P-loop containing nucleotide triphosphate hydrolases"/>
    <property type="match status" value="1"/>
</dbReference>